<protein>
    <submittedName>
        <fullName evidence="3">Cation diffusion facilitator CzcD-associated flavoprotein CzcO</fullName>
    </submittedName>
    <submittedName>
        <fullName evidence="2">NAD(P)/FAD-dependent oxidoreductase</fullName>
    </submittedName>
</protein>
<dbReference type="PRINTS" id="PR00419">
    <property type="entry name" value="ADXRDTASE"/>
</dbReference>
<dbReference type="PANTHER" id="PTHR42877">
    <property type="entry name" value="L-ORNITHINE N(5)-MONOOXYGENASE-RELATED"/>
    <property type="match status" value="1"/>
</dbReference>
<name>A0A8I0FZF1_9ACTN</name>
<evidence type="ECO:0000313" key="3">
    <source>
        <dbReference type="EMBL" id="NYI38924.1"/>
    </source>
</evidence>
<dbReference type="RefSeq" id="WP_179426072.1">
    <property type="nucleotide sequence ID" value="NZ_BAAAMP010000002.1"/>
</dbReference>
<evidence type="ECO:0000313" key="4">
    <source>
        <dbReference type="Proteomes" id="UP000587211"/>
    </source>
</evidence>
<dbReference type="PANTHER" id="PTHR42877:SF4">
    <property type="entry name" value="FAD_NAD(P)-BINDING DOMAIN-CONTAINING PROTEIN-RELATED"/>
    <property type="match status" value="1"/>
</dbReference>
<feature type="chain" id="PRO_5038722672" evidence="1">
    <location>
        <begin position="20"/>
        <end position="479"/>
    </location>
</feature>
<evidence type="ECO:0000313" key="5">
    <source>
        <dbReference type="Proteomes" id="UP000659061"/>
    </source>
</evidence>
<dbReference type="EMBL" id="JACBZN010000001">
    <property type="protein sequence ID" value="NYI38924.1"/>
    <property type="molecule type" value="Genomic_DNA"/>
</dbReference>
<evidence type="ECO:0000256" key="1">
    <source>
        <dbReference type="SAM" id="SignalP"/>
    </source>
</evidence>
<dbReference type="InterPro" id="IPR036188">
    <property type="entry name" value="FAD/NAD-bd_sf"/>
</dbReference>
<reference evidence="3 4" key="1">
    <citation type="submission" date="2020-07" db="EMBL/GenBank/DDBJ databases">
        <title>Sequencing the genomes of 1000 actinobacteria strains.</title>
        <authorList>
            <person name="Klenk H.-P."/>
        </authorList>
    </citation>
    <scope>NUCLEOTIDE SEQUENCE [LARGE SCALE GENOMIC DNA]</scope>
    <source>
        <strain evidence="3 4">DSM 19087</strain>
    </source>
</reference>
<proteinExistence type="predicted"/>
<evidence type="ECO:0000313" key="2">
    <source>
        <dbReference type="EMBL" id="MBD1271886.1"/>
    </source>
</evidence>
<dbReference type="AlphaFoldDB" id="A0A8I0FZF1"/>
<dbReference type="EMBL" id="JACWMT010000004">
    <property type="protein sequence ID" value="MBD1271886.1"/>
    <property type="molecule type" value="Genomic_DNA"/>
</dbReference>
<keyword evidence="4" id="KW-1185">Reference proteome</keyword>
<gene>
    <name evidence="3" type="ORF">BJ975_002299</name>
    <name evidence="2" type="ORF">IDH50_16695</name>
</gene>
<accession>A0A8I0FZF1</accession>
<comment type="caution">
    <text evidence="2">The sequence shown here is derived from an EMBL/GenBank/DDBJ whole genome shotgun (WGS) entry which is preliminary data.</text>
</comment>
<dbReference type="Gene3D" id="3.50.50.60">
    <property type="entry name" value="FAD/NAD(P)-binding domain"/>
    <property type="match status" value="3"/>
</dbReference>
<keyword evidence="1" id="KW-0732">Signal</keyword>
<dbReference type="InterPro" id="IPR051209">
    <property type="entry name" value="FAD-bind_Monooxygenase_sf"/>
</dbReference>
<dbReference type="Proteomes" id="UP000659061">
    <property type="component" value="Unassembled WGS sequence"/>
</dbReference>
<dbReference type="Proteomes" id="UP000587211">
    <property type="component" value="Unassembled WGS sequence"/>
</dbReference>
<sequence length="479" mass="51948">MTRVRVAVVGAGFAGVAMARRLAAAGESFVVLERRPGIGGTWHDNRYPGVACDVPAHLYGYSDIAHPGFSRVFAPGAEIREYLEDAAAPVADRIMLSTRLDDARWDGTHWQLATSRGALEAEVLVMAAGRLTEPRLPDVPGTFDGPVVHTARWDDELDLEGLRVAVVGTGASGVQVVPELARRAESVVVLQRSAPYILPKGDRAYADAEITLFEQQPERLADLRGALMRETEEVFDQRAGDGRAEARARALGHLADQVPDPVLRAALTPEHEFGCKRVLFSDDYFAALRLPHVRLVPGALTGYEPGAVLAADGSRHEVDVVVAATGFHSTRQPYAELVTGRDGISLDQYWSQGMRAYASTAVHGFPNLFVLDGPNATLAHNSAVLMIEAQADYAMSAIPWTAHGPLEVSVEAEQAYIDEIQGRSGVWTSGCSNWYVDEQSGRQVLLWPGKAQEFRDRFGYFEPEPFGLAHLDPSESAGA</sequence>
<organism evidence="2 5">
    <name type="scientific">Aeromicrobium tamlense</name>
    <dbReference type="NCBI Taxonomy" id="375541"/>
    <lineage>
        <taxon>Bacteria</taxon>
        <taxon>Bacillati</taxon>
        <taxon>Actinomycetota</taxon>
        <taxon>Actinomycetes</taxon>
        <taxon>Propionibacteriales</taxon>
        <taxon>Nocardioidaceae</taxon>
        <taxon>Aeromicrobium</taxon>
    </lineage>
</organism>
<dbReference type="SUPFAM" id="SSF51905">
    <property type="entry name" value="FAD/NAD(P)-binding domain"/>
    <property type="match status" value="1"/>
</dbReference>
<reference evidence="2" key="2">
    <citation type="submission" date="2020-09" db="EMBL/GenBank/DDBJ databases">
        <title>Novel species in genus Aeromicrobium.</title>
        <authorList>
            <person name="Zhang G."/>
        </authorList>
    </citation>
    <scope>NUCLEOTIDE SEQUENCE</scope>
    <source>
        <strain evidence="2">SSW1-57</strain>
    </source>
</reference>
<feature type="signal peptide" evidence="1">
    <location>
        <begin position="1"/>
        <end position="19"/>
    </location>
</feature>
<dbReference type="Pfam" id="PF13738">
    <property type="entry name" value="Pyr_redox_3"/>
    <property type="match status" value="1"/>
</dbReference>